<sequence>MFDSRKILITGGTGSWGYELTAQLLSKYDPLEIIVFTRNEANQVAMKNTFSDPRLRFCIGDIRDKQALLKACRDVDCLFHLAALKHVPVCEDQPFEALKTNVTGTQNVIEAAIEAKVKKVIYVSSDKAASPVNFYGMTKAIGEKLITQANLSSADTKFVCVRGGNVLGTNGSVIHVFRKQIVEKNQIGITDKAMTRFFLTLQEAIAMLLHAAEKGLGGETFVMKMPSCRIVDLAAVLSEALGKKDVDMVELGVRPGEKIEEILYSEYESHNTVLYDDEYMVILPPLDIPGLQKYYSRFPRAAAGSYASGQSLMNLHEIERMLLKGGFLP</sequence>
<keyword evidence="4" id="KW-1185">Reference proteome</keyword>
<name>A0ABY4RZ38_9BACL</name>
<dbReference type="InterPro" id="IPR003869">
    <property type="entry name" value="Polysac_CapD-like"/>
</dbReference>
<keyword evidence="3" id="KW-0456">Lyase</keyword>
<dbReference type="PANTHER" id="PTHR43318:SF2">
    <property type="entry name" value="UDP-N-ACETYLGLUCOSAMINE 4,6-DEHYDRATASE (INVERTING)"/>
    <property type="match status" value="1"/>
</dbReference>
<dbReference type="PANTHER" id="PTHR43318">
    <property type="entry name" value="UDP-N-ACETYLGLUCOSAMINE 4,6-DEHYDRATASE"/>
    <property type="match status" value="1"/>
</dbReference>
<dbReference type="EMBL" id="CP027059">
    <property type="protein sequence ID" value="UQZ86639.1"/>
    <property type="molecule type" value="Genomic_DNA"/>
</dbReference>
<dbReference type="EC" id="4.2.1.115" evidence="3"/>
<reference evidence="3" key="1">
    <citation type="submission" date="2018-02" db="EMBL/GenBank/DDBJ databases">
        <authorList>
            <person name="Kim S.-K."/>
            <person name="Jung H.-I."/>
            <person name="Lee S.-W."/>
        </authorList>
    </citation>
    <scope>NUCLEOTIDE SEQUENCE</scope>
    <source>
        <strain evidence="3">SK3146</strain>
    </source>
</reference>
<dbReference type="RefSeq" id="WP_249862159.1">
    <property type="nucleotide sequence ID" value="NZ_CP027059.1"/>
</dbReference>
<organism evidence="3 4">
    <name type="scientific">Paenibacillus konkukensis</name>
    <dbReference type="NCBI Taxonomy" id="2020716"/>
    <lineage>
        <taxon>Bacteria</taxon>
        <taxon>Bacillati</taxon>
        <taxon>Bacillota</taxon>
        <taxon>Bacilli</taxon>
        <taxon>Bacillales</taxon>
        <taxon>Paenibacillaceae</taxon>
        <taxon>Paenibacillus</taxon>
    </lineage>
</organism>
<protein>
    <submittedName>
        <fullName evidence="3">UDP-N-acetylglucosamine 4,6-dehydratase (Inverting)</fullName>
        <ecNumber evidence="3">4.2.1.115</ecNumber>
    </submittedName>
</protein>
<accession>A0ABY4RZ38</accession>
<reference evidence="3" key="2">
    <citation type="journal article" date="2021" name="J Anim Sci Technol">
        <title>Complete genome sequence of Paenibacillus konkukensis sp. nov. SK3146 as a potential probiotic strain.</title>
        <authorList>
            <person name="Jung H.I."/>
            <person name="Park S."/>
            <person name="Niu K.M."/>
            <person name="Lee S.W."/>
            <person name="Kothari D."/>
            <person name="Yi K.J."/>
            <person name="Kim S.K."/>
        </authorList>
    </citation>
    <scope>NUCLEOTIDE SEQUENCE</scope>
    <source>
        <strain evidence="3">SK3146</strain>
    </source>
</reference>
<dbReference type="InterPro" id="IPR051203">
    <property type="entry name" value="Polysaccharide_Synthase-Rel"/>
</dbReference>
<feature type="domain" description="Polysaccharide biosynthesis protein CapD-like" evidence="2">
    <location>
        <begin position="7"/>
        <end position="280"/>
    </location>
</feature>
<dbReference type="SUPFAM" id="SSF51735">
    <property type="entry name" value="NAD(P)-binding Rossmann-fold domains"/>
    <property type="match status" value="1"/>
</dbReference>
<proteinExistence type="inferred from homology"/>
<dbReference type="Proteomes" id="UP001057134">
    <property type="component" value="Chromosome"/>
</dbReference>
<comment type="similarity">
    <text evidence="1">Belongs to the polysaccharide synthase family.</text>
</comment>
<dbReference type="Pfam" id="PF02719">
    <property type="entry name" value="Polysacc_synt_2"/>
    <property type="match status" value="1"/>
</dbReference>
<dbReference type="CDD" id="cd05237">
    <property type="entry name" value="UDP_invert_4-6DH_SDR_e"/>
    <property type="match status" value="1"/>
</dbReference>
<gene>
    <name evidence="3" type="primary">pseB</name>
    <name evidence="3" type="ORF">SK3146_05932</name>
</gene>
<evidence type="ECO:0000313" key="4">
    <source>
        <dbReference type="Proteomes" id="UP001057134"/>
    </source>
</evidence>
<dbReference type="InterPro" id="IPR036291">
    <property type="entry name" value="NAD(P)-bd_dom_sf"/>
</dbReference>
<evidence type="ECO:0000259" key="2">
    <source>
        <dbReference type="Pfam" id="PF02719"/>
    </source>
</evidence>
<dbReference type="Gene3D" id="3.40.50.720">
    <property type="entry name" value="NAD(P)-binding Rossmann-like Domain"/>
    <property type="match status" value="1"/>
</dbReference>
<dbReference type="GO" id="GO:0016829">
    <property type="term" value="F:lyase activity"/>
    <property type="evidence" value="ECO:0007669"/>
    <property type="project" value="UniProtKB-KW"/>
</dbReference>
<evidence type="ECO:0000256" key="1">
    <source>
        <dbReference type="ARBA" id="ARBA00007430"/>
    </source>
</evidence>
<evidence type="ECO:0000313" key="3">
    <source>
        <dbReference type="EMBL" id="UQZ86639.1"/>
    </source>
</evidence>